<evidence type="ECO:0000259" key="4">
    <source>
        <dbReference type="Pfam" id="PF14541"/>
    </source>
</evidence>
<feature type="domain" description="Xylanase inhibitor C-terminal" evidence="4">
    <location>
        <begin position="263"/>
        <end position="349"/>
    </location>
</feature>
<evidence type="ECO:0000259" key="5">
    <source>
        <dbReference type="Pfam" id="PF14543"/>
    </source>
</evidence>
<comment type="similarity">
    <text evidence="1">Belongs to the peptidase A1 family.</text>
</comment>
<feature type="compositionally biased region" description="Basic residues" evidence="2">
    <location>
        <begin position="74"/>
        <end position="88"/>
    </location>
</feature>
<gene>
    <name evidence="6" type="ORF">POM88_033731</name>
</gene>
<reference evidence="6" key="2">
    <citation type="submission" date="2023-05" db="EMBL/GenBank/DDBJ databases">
        <authorList>
            <person name="Schelkunov M.I."/>
        </authorList>
    </citation>
    <scope>NUCLEOTIDE SEQUENCE</scope>
    <source>
        <strain evidence="6">Hsosn_3</strain>
        <tissue evidence="6">Leaf</tissue>
    </source>
</reference>
<dbReference type="Pfam" id="PF14541">
    <property type="entry name" value="TAXi_C"/>
    <property type="match status" value="1"/>
</dbReference>
<comment type="caution">
    <text evidence="6">The sequence shown here is derived from an EMBL/GenBank/DDBJ whole genome shotgun (WGS) entry which is preliminary data.</text>
</comment>
<feature type="signal peptide" evidence="3">
    <location>
        <begin position="1"/>
        <end position="33"/>
    </location>
</feature>
<keyword evidence="6" id="KW-0238">DNA-binding</keyword>
<dbReference type="InterPro" id="IPR032861">
    <property type="entry name" value="TAXi_N"/>
</dbReference>
<dbReference type="Proteomes" id="UP001237642">
    <property type="component" value="Unassembled WGS sequence"/>
</dbReference>
<dbReference type="PANTHER" id="PTHR13683:SF750">
    <property type="entry name" value="ASPARTYL PROTEASE AED1"/>
    <property type="match status" value="1"/>
</dbReference>
<name>A0AAD8MCF4_9APIA</name>
<dbReference type="PANTHER" id="PTHR13683">
    <property type="entry name" value="ASPARTYL PROTEASES"/>
    <property type="match status" value="1"/>
</dbReference>
<dbReference type="InterPro" id="IPR001461">
    <property type="entry name" value="Aspartic_peptidase_A1"/>
</dbReference>
<dbReference type="InterPro" id="IPR021109">
    <property type="entry name" value="Peptidase_aspartic_dom_sf"/>
</dbReference>
<evidence type="ECO:0000256" key="1">
    <source>
        <dbReference type="ARBA" id="ARBA00007447"/>
    </source>
</evidence>
<evidence type="ECO:0000256" key="3">
    <source>
        <dbReference type="SAM" id="SignalP"/>
    </source>
</evidence>
<evidence type="ECO:0000256" key="2">
    <source>
        <dbReference type="SAM" id="MobiDB-lite"/>
    </source>
</evidence>
<dbReference type="GO" id="GO:0006508">
    <property type="term" value="P:proteolysis"/>
    <property type="evidence" value="ECO:0007669"/>
    <property type="project" value="InterPro"/>
</dbReference>
<dbReference type="GO" id="GO:0004190">
    <property type="term" value="F:aspartic-type endopeptidase activity"/>
    <property type="evidence" value="ECO:0007669"/>
    <property type="project" value="InterPro"/>
</dbReference>
<evidence type="ECO:0000313" key="6">
    <source>
        <dbReference type="EMBL" id="KAK1367639.1"/>
    </source>
</evidence>
<dbReference type="InterPro" id="IPR032799">
    <property type="entry name" value="TAXi_C"/>
</dbReference>
<dbReference type="GO" id="GO:0003677">
    <property type="term" value="F:DNA binding"/>
    <property type="evidence" value="ECO:0007669"/>
    <property type="project" value="UniProtKB-KW"/>
</dbReference>
<dbReference type="AlphaFoldDB" id="A0AAD8MCF4"/>
<accession>A0AAD8MCF4</accession>
<dbReference type="Pfam" id="PF14543">
    <property type="entry name" value="TAXi_N"/>
    <property type="match status" value="1"/>
</dbReference>
<protein>
    <submittedName>
        <fullName evidence="6">Nucleoid DNA-binding family protein</fullName>
    </submittedName>
</protein>
<feature type="region of interest" description="Disordered" evidence="2">
    <location>
        <begin position="69"/>
        <end position="100"/>
    </location>
</feature>
<dbReference type="Gene3D" id="2.40.70.10">
    <property type="entry name" value="Acid Proteases"/>
    <property type="match status" value="2"/>
</dbReference>
<keyword evidence="3" id="KW-0732">Signal</keyword>
<dbReference type="SUPFAM" id="SSF50630">
    <property type="entry name" value="Acid proteases"/>
    <property type="match status" value="1"/>
</dbReference>
<keyword evidence="7" id="KW-1185">Reference proteome</keyword>
<feature type="domain" description="Xylanase inhibitor N-terminal" evidence="5">
    <location>
        <begin position="127"/>
        <end position="262"/>
    </location>
</feature>
<sequence length="354" mass="37838">MGNPTASSSKSLHFCSLLIASLALFSSLNDGDAAVDRATGSHEFHIIKVSSLLPNSVCDTTLQGHRSSSSSLRVVHKHGPCHKQHKTKQSSSPSASELLTHDESRVKSINSLIAFSAAGTPRRPQNRSCYNQDEPIFNPSQSTAYSNVACSAPQCTQLKSTTGYSGCSGGTTCVYGLQYGDQSYSVGYFAKDTLTISPTDVFTDFYFGCGQNNQGLFGQTAGLIGLARDQLSTVSQTSDKYGKVFSYCLPSRSSGTGYLTSGKPVSILDTCYDFSKYKSVTVPTIWIEFGGNKKIQIDYSGMFYVVSTSQVCLAFAPNSDASDVTIYGNVQQKTMQVVYDVAGGKLGFGDQGCA</sequence>
<organism evidence="6 7">
    <name type="scientific">Heracleum sosnowskyi</name>
    <dbReference type="NCBI Taxonomy" id="360622"/>
    <lineage>
        <taxon>Eukaryota</taxon>
        <taxon>Viridiplantae</taxon>
        <taxon>Streptophyta</taxon>
        <taxon>Embryophyta</taxon>
        <taxon>Tracheophyta</taxon>
        <taxon>Spermatophyta</taxon>
        <taxon>Magnoliopsida</taxon>
        <taxon>eudicotyledons</taxon>
        <taxon>Gunneridae</taxon>
        <taxon>Pentapetalae</taxon>
        <taxon>asterids</taxon>
        <taxon>campanulids</taxon>
        <taxon>Apiales</taxon>
        <taxon>Apiaceae</taxon>
        <taxon>Apioideae</taxon>
        <taxon>apioid superclade</taxon>
        <taxon>Tordylieae</taxon>
        <taxon>Tordyliinae</taxon>
        <taxon>Heracleum</taxon>
    </lineage>
</organism>
<reference evidence="6" key="1">
    <citation type="submission" date="2023-02" db="EMBL/GenBank/DDBJ databases">
        <title>Genome of toxic invasive species Heracleum sosnowskyi carries increased number of genes despite the absence of recent whole-genome duplications.</title>
        <authorList>
            <person name="Schelkunov M."/>
            <person name="Shtratnikova V."/>
            <person name="Makarenko M."/>
            <person name="Klepikova A."/>
            <person name="Omelchenko D."/>
            <person name="Novikova G."/>
            <person name="Obukhova E."/>
            <person name="Bogdanov V."/>
            <person name="Penin A."/>
            <person name="Logacheva M."/>
        </authorList>
    </citation>
    <scope>NUCLEOTIDE SEQUENCE</scope>
    <source>
        <strain evidence="6">Hsosn_3</strain>
        <tissue evidence="6">Leaf</tissue>
    </source>
</reference>
<feature type="chain" id="PRO_5042140050" evidence="3">
    <location>
        <begin position="34"/>
        <end position="354"/>
    </location>
</feature>
<dbReference type="EMBL" id="JAUIZM010000008">
    <property type="protein sequence ID" value="KAK1367639.1"/>
    <property type="molecule type" value="Genomic_DNA"/>
</dbReference>
<proteinExistence type="inferred from homology"/>
<evidence type="ECO:0000313" key="7">
    <source>
        <dbReference type="Proteomes" id="UP001237642"/>
    </source>
</evidence>